<evidence type="ECO:0000313" key="1">
    <source>
        <dbReference type="EMBL" id="ATZ81019.1"/>
    </source>
</evidence>
<proteinExistence type="predicted"/>
<protein>
    <submittedName>
        <fullName evidence="1">Uncharacterized protein</fullName>
    </submittedName>
</protein>
<name>A0A2H4UWF6_9VIRU</name>
<dbReference type="EMBL" id="MF782455">
    <property type="protein sequence ID" value="ATZ81019.1"/>
    <property type="molecule type" value="Genomic_DNA"/>
</dbReference>
<evidence type="ECO:0000313" key="2">
    <source>
        <dbReference type="Proteomes" id="UP000240325"/>
    </source>
</evidence>
<reference evidence="1" key="1">
    <citation type="journal article" date="2017" name="Elife">
        <title>The kinetoplastid-infecting Bodo saltans virus (BsV), a window into the most abundant giant viruses in the sea.</title>
        <authorList>
            <person name="Deeg C.M."/>
            <person name="Chow C.-E.T."/>
            <person name="Suttle C.A."/>
        </authorList>
    </citation>
    <scope>NUCLEOTIDE SEQUENCE</scope>
    <source>
        <strain evidence="1">NG1</strain>
    </source>
</reference>
<accession>A0A2H4UWF6</accession>
<organism evidence="1">
    <name type="scientific">Bodo saltans virus</name>
    <dbReference type="NCBI Taxonomy" id="2024608"/>
    <lineage>
        <taxon>Viruses</taxon>
        <taxon>Varidnaviria</taxon>
        <taxon>Bamfordvirae</taxon>
        <taxon>Nucleocytoviricota</taxon>
        <taxon>Megaviricetes</taxon>
        <taxon>Imitervirales</taxon>
        <taxon>Mimiviridae</taxon>
        <taxon>Klosneuvirinae</taxon>
        <taxon>Theiavirus</taxon>
        <taxon>Theiavirus salishense</taxon>
    </lineage>
</organism>
<dbReference type="Proteomes" id="UP000240325">
    <property type="component" value="Segment"/>
</dbReference>
<gene>
    <name evidence="1" type="ORF">BMW23_0974</name>
</gene>
<sequence>MANKSIKRQLTNLERNNIYNQMIIELSNNGYDETTDDGIKKIKIIAKLFRDTKREDSGKINLKCGKTIVYQLYNNFSKKTQINIINTPCKNFYENENIDKQQTDNVPNLIATE</sequence>
<keyword evidence="2" id="KW-1185">Reference proteome</keyword>